<feature type="compositionally biased region" description="Basic and acidic residues" evidence="5">
    <location>
        <begin position="112"/>
        <end position="128"/>
    </location>
</feature>
<feature type="compositionally biased region" description="Low complexity" evidence="5">
    <location>
        <begin position="35"/>
        <end position="50"/>
    </location>
</feature>
<dbReference type="EMBL" id="RSCD01000001">
    <property type="protein sequence ID" value="RSH95415.1"/>
    <property type="molecule type" value="Genomic_DNA"/>
</dbReference>
<evidence type="ECO:0000259" key="7">
    <source>
        <dbReference type="PROSITE" id="PS50850"/>
    </source>
</evidence>
<reference evidence="8 9" key="1">
    <citation type="submission" date="2018-11" db="EMBL/GenBank/DDBJ databases">
        <title>Genome sequence of Saitozyma podzolica DSM 27192.</title>
        <authorList>
            <person name="Aliyu H."/>
            <person name="Gorte O."/>
            <person name="Ochsenreither K."/>
        </authorList>
    </citation>
    <scope>NUCLEOTIDE SEQUENCE [LARGE SCALE GENOMIC DNA]</scope>
    <source>
        <strain evidence="8 9">DSM 27192</strain>
    </source>
</reference>
<feature type="compositionally biased region" description="Pro residues" evidence="5">
    <location>
        <begin position="1"/>
        <end position="11"/>
    </location>
</feature>
<feature type="transmembrane region" description="Helical" evidence="6">
    <location>
        <begin position="554"/>
        <end position="572"/>
    </location>
</feature>
<proteinExistence type="predicted"/>
<keyword evidence="4 6" id="KW-0472">Membrane</keyword>
<feature type="transmembrane region" description="Helical" evidence="6">
    <location>
        <begin position="172"/>
        <end position="198"/>
    </location>
</feature>
<evidence type="ECO:0000313" key="8">
    <source>
        <dbReference type="EMBL" id="RSH95415.1"/>
    </source>
</evidence>
<evidence type="ECO:0000256" key="3">
    <source>
        <dbReference type="ARBA" id="ARBA00022989"/>
    </source>
</evidence>
<dbReference type="PROSITE" id="PS50850">
    <property type="entry name" value="MFS"/>
    <property type="match status" value="1"/>
</dbReference>
<feature type="transmembrane region" description="Helical" evidence="6">
    <location>
        <begin position="403"/>
        <end position="429"/>
    </location>
</feature>
<accession>A0A427YWK9</accession>
<feature type="region of interest" description="Disordered" evidence="5">
    <location>
        <begin position="1"/>
        <end position="129"/>
    </location>
</feature>
<feature type="compositionally biased region" description="Basic and acidic residues" evidence="5">
    <location>
        <begin position="91"/>
        <end position="102"/>
    </location>
</feature>
<feature type="transmembrane region" description="Helical" evidence="6">
    <location>
        <begin position="481"/>
        <end position="500"/>
    </location>
</feature>
<dbReference type="InterPro" id="IPR036259">
    <property type="entry name" value="MFS_trans_sf"/>
</dbReference>
<feature type="transmembrane region" description="Helical" evidence="6">
    <location>
        <begin position="302"/>
        <end position="324"/>
    </location>
</feature>
<dbReference type="PANTHER" id="PTHR23502:SF134">
    <property type="entry name" value="MAJOR FACILITATOR SUPERFAMILY (MFS) PROFILE DOMAIN-CONTAINING PROTEIN-RELATED"/>
    <property type="match status" value="1"/>
</dbReference>
<dbReference type="STRING" id="1890683.A0A427YWK9"/>
<dbReference type="InterPro" id="IPR011701">
    <property type="entry name" value="MFS"/>
</dbReference>
<dbReference type="OrthoDB" id="5376138at2759"/>
<protein>
    <recommendedName>
        <fullName evidence="7">Major facilitator superfamily (MFS) profile domain-containing protein</fullName>
    </recommendedName>
</protein>
<feature type="transmembrane region" description="Helical" evidence="6">
    <location>
        <begin position="210"/>
        <end position="228"/>
    </location>
</feature>
<name>A0A427YWK9_9TREE</name>
<dbReference type="SUPFAM" id="SSF103473">
    <property type="entry name" value="MFS general substrate transporter"/>
    <property type="match status" value="1"/>
</dbReference>
<keyword evidence="3 6" id="KW-1133">Transmembrane helix</keyword>
<evidence type="ECO:0000256" key="1">
    <source>
        <dbReference type="ARBA" id="ARBA00004141"/>
    </source>
</evidence>
<feature type="transmembrane region" description="Helical" evidence="6">
    <location>
        <begin position="441"/>
        <end position="460"/>
    </location>
</feature>
<feature type="domain" description="Major facilitator superfamily (MFS) profile" evidence="7">
    <location>
        <begin position="171"/>
        <end position="598"/>
    </location>
</feature>
<gene>
    <name evidence="8" type="ORF">EHS25_000504</name>
</gene>
<dbReference type="GO" id="GO:0005886">
    <property type="term" value="C:plasma membrane"/>
    <property type="evidence" value="ECO:0007669"/>
    <property type="project" value="TreeGrafter"/>
</dbReference>
<evidence type="ECO:0000256" key="4">
    <source>
        <dbReference type="ARBA" id="ARBA00023136"/>
    </source>
</evidence>
<feature type="transmembrane region" description="Helical" evidence="6">
    <location>
        <begin position="512"/>
        <end position="533"/>
    </location>
</feature>
<dbReference type="InterPro" id="IPR020846">
    <property type="entry name" value="MFS_dom"/>
</dbReference>
<dbReference type="Proteomes" id="UP000279259">
    <property type="component" value="Unassembled WGS sequence"/>
</dbReference>
<evidence type="ECO:0000256" key="2">
    <source>
        <dbReference type="ARBA" id="ARBA00022692"/>
    </source>
</evidence>
<keyword evidence="9" id="KW-1185">Reference proteome</keyword>
<dbReference type="Pfam" id="PF07690">
    <property type="entry name" value="MFS_1"/>
    <property type="match status" value="1"/>
</dbReference>
<dbReference type="Gene3D" id="1.20.1250.20">
    <property type="entry name" value="MFS general substrate transporter like domains"/>
    <property type="match status" value="1"/>
</dbReference>
<organism evidence="8 9">
    <name type="scientific">Saitozyma podzolica</name>
    <dbReference type="NCBI Taxonomy" id="1890683"/>
    <lineage>
        <taxon>Eukaryota</taxon>
        <taxon>Fungi</taxon>
        <taxon>Dikarya</taxon>
        <taxon>Basidiomycota</taxon>
        <taxon>Agaricomycotina</taxon>
        <taxon>Tremellomycetes</taxon>
        <taxon>Tremellales</taxon>
        <taxon>Trimorphomycetaceae</taxon>
        <taxon>Saitozyma</taxon>
    </lineage>
</organism>
<sequence length="615" mass="66907">MVMDPSGPPTPSSFTSTIAPRSPRRPRLGMHITLPDPTSPTSPGDTGETSEMPRYPAVRSSTGSSDSQHDIPTAVNTPWAHTPSCSTGDLTRGKDKDDKDWESPAEMTQEEMELRERSKEEGKAEHQGEVGVGVNERKEMLDLGNGLEEVIIIDWLPGDPENPFNWHPYRKYLIALVGVVITALTAANVTSIAIMTTWGPDWFGVSREGFVLSLTIVMIPISFTPMVLAPLSETYGRNMIYQITSLITAVLFIPQATSRSYGGLMAARWFQGMSSSVGNSMVGGTIADLFRAEDRGLGMNLFSLMVFIGQALGGIVGGYVGMYWGIQWCYGVQGIAAVVSCILNALVLRETRGDVLLSWRARKLTKQTGRKHVCVADLQRKSFVTLLTVSLIRPFNFLLTEPIVTALSAWIGFAWACIFLGGTSVILVFEQYGFNAGELGSMQAPVAIGGLLGFASNYHQEHLSAQAAKRHGGRAPPEARLYWAAYGGLMFPLAMFAFAWTGRPGVPWQVPAVLLCISNWGVYCMYSGVFNYLADAYETYSSSAQAAQSFARNIFSGVFPLFAHQMYIAMGYPQASTLVASVALALAVAPILLIRYGKTLRARSKVASALAEMPR</sequence>
<dbReference type="PANTHER" id="PTHR23502">
    <property type="entry name" value="MAJOR FACILITATOR SUPERFAMILY"/>
    <property type="match status" value="1"/>
</dbReference>
<evidence type="ECO:0000256" key="6">
    <source>
        <dbReference type="SAM" id="Phobius"/>
    </source>
</evidence>
<evidence type="ECO:0000313" key="9">
    <source>
        <dbReference type="Proteomes" id="UP000279259"/>
    </source>
</evidence>
<dbReference type="GO" id="GO:0022857">
    <property type="term" value="F:transmembrane transporter activity"/>
    <property type="evidence" value="ECO:0007669"/>
    <property type="project" value="InterPro"/>
</dbReference>
<comment type="subcellular location">
    <subcellularLocation>
        <location evidence="1">Membrane</location>
        <topology evidence="1">Multi-pass membrane protein</topology>
    </subcellularLocation>
</comment>
<feature type="transmembrane region" description="Helical" evidence="6">
    <location>
        <begin position="330"/>
        <end position="348"/>
    </location>
</feature>
<feature type="transmembrane region" description="Helical" evidence="6">
    <location>
        <begin position="578"/>
        <end position="596"/>
    </location>
</feature>
<dbReference type="AlphaFoldDB" id="A0A427YWK9"/>
<keyword evidence="2 6" id="KW-0812">Transmembrane</keyword>
<evidence type="ECO:0000256" key="5">
    <source>
        <dbReference type="SAM" id="MobiDB-lite"/>
    </source>
</evidence>
<comment type="caution">
    <text evidence="8">The sequence shown here is derived from an EMBL/GenBank/DDBJ whole genome shotgun (WGS) entry which is preliminary data.</text>
</comment>